<feature type="domain" description="D-isomer specific 2-hydroxyacid dehydrogenase NAD-binding" evidence="6">
    <location>
        <begin position="107"/>
        <end position="292"/>
    </location>
</feature>
<keyword evidence="8" id="KW-1185">Reference proteome</keyword>
<dbReference type="Proteomes" id="UP000231564">
    <property type="component" value="Chromosome MARIT"/>
</dbReference>
<dbReference type="Pfam" id="PF02826">
    <property type="entry name" value="2-Hacid_dh_C"/>
    <property type="match status" value="1"/>
</dbReference>
<dbReference type="InterPro" id="IPR006139">
    <property type="entry name" value="D-isomer_2_OHA_DH_cat_dom"/>
</dbReference>
<dbReference type="STRING" id="1349785.GCA_000509405_00524"/>
<dbReference type="GeneID" id="47722972"/>
<dbReference type="EMBL" id="LT634361">
    <property type="protein sequence ID" value="SFZ82123.1"/>
    <property type="molecule type" value="Genomic_DNA"/>
</dbReference>
<evidence type="ECO:0000256" key="3">
    <source>
        <dbReference type="ARBA" id="ARBA00023027"/>
    </source>
</evidence>
<dbReference type="PANTHER" id="PTHR42789">
    <property type="entry name" value="D-ISOMER SPECIFIC 2-HYDROXYACID DEHYDROGENASE FAMILY PROTEIN (AFU_ORTHOLOGUE AFUA_6G10090)"/>
    <property type="match status" value="1"/>
</dbReference>
<accession>A0A2H1E924</accession>
<proteinExistence type="inferred from homology"/>
<sequence length="316" mass="34799">MKILANDGISQSGIDTLEKNGFEVRTTKVAQRQLENYINEHQIDAILVKNSTQIHQELIEACPSIKLIGCAGLHMDNIDAAYAHENGVLVINTPTATSNAVAELVFAHLFGMVRFLHQSNREMPLEGETRFNSLRKEFSKGIELRGKTLGILGLDATGKEVAKIALGIGMNVIATSDNLEKTTITIPFYNGQSVMINIDIKPAEELFQHADFITILKYSSEYIIKEEEFRKMKDGVGIINTAQGGALDEVALVNAIETGKVRYAALDVFENEPTPEIQLLMNPEISMTPHIGSATMEAENRMGTELAQQIVKLLSE</sequence>
<evidence type="ECO:0000259" key="5">
    <source>
        <dbReference type="Pfam" id="PF00389"/>
    </source>
</evidence>
<evidence type="ECO:0000313" key="7">
    <source>
        <dbReference type="EMBL" id="SFZ82123.1"/>
    </source>
</evidence>
<gene>
    <name evidence="7" type="primary">serA2</name>
    <name evidence="7" type="ORF">MARIT_1453</name>
</gene>
<organism evidence="7 8">
    <name type="scientific">Tenacibaculum maritimum NCIMB 2154</name>
    <dbReference type="NCBI Taxonomy" id="1349785"/>
    <lineage>
        <taxon>Bacteria</taxon>
        <taxon>Pseudomonadati</taxon>
        <taxon>Bacteroidota</taxon>
        <taxon>Flavobacteriia</taxon>
        <taxon>Flavobacteriales</taxon>
        <taxon>Flavobacteriaceae</taxon>
        <taxon>Tenacibaculum</taxon>
    </lineage>
</organism>
<evidence type="ECO:0000313" key="8">
    <source>
        <dbReference type="Proteomes" id="UP000231564"/>
    </source>
</evidence>
<evidence type="ECO:0000256" key="2">
    <source>
        <dbReference type="ARBA" id="ARBA00023002"/>
    </source>
</evidence>
<dbReference type="GO" id="GO:0051287">
    <property type="term" value="F:NAD binding"/>
    <property type="evidence" value="ECO:0007669"/>
    <property type="project" value="InterPro"/>
</dbReference>
<keyword evidence="3" id="KW-0520">NAD</keyword>
<dbReference type="EC" id="1.1.1.95" evidence="7"/>
<name>A0A2H1E924_9FLAO</name>
<dbReference type="InterPro" id="IPR050857">
    <property type="entry name" value="D-2-hydroxyacid_DH"/>
</dbReference>
<dbReference type="SUPFAM" id="SSF51735">
    <property type="entry name" value="NAD(P)-binding Rossmann-fold domains"/>
    <property type="match status" value="1"/>
</dbReference>
<dbReference type="InterPro" id="IPR006140">
    <property type="entry name" value="D-isomer_DH_NAD-bd"/>
</dbReference>
<keyword evidence="2 4" id="KW-0560">Oxidoreductase</keyword>
<dbReference type="Gene3D" id="3.40.50.720">
    <property type="entry name" value="NAD(P)-binding Rossmann-like Domain"/>
    <property type="match status" value="2"/>
</dbReference>
<reference evidence="7 8" key="1">
    <citation type="submission" date="2016-11" db="EMBL/GenBank/DDBJ databases">
        <authorList>
            <person name="Jaros S."/>
            <person name="Januszkiewicz K."/>
            <person name="Wedrychowicz H."/>
        </authorList>
    </citation>
    <scope>NUCLEOTIDE SEQUENCE [LARGE SCALE GENOMIC DNA]</scope>
    <source>
        <strain evidence="7">NCIMB 2154T</strain>
    </source>
</reference>
<dbReference type="AlphaFoldDB" id="A0A2H1E924"/>
<dbReference type="GO" id="GO:0004617">
    <property type="term" value="F:phosphoglycerate dehydrogenase activity"/>
    <property type="evidence" value="ECO:0007669"/>
    <property type="project" value="UniProtKB-EC"/>
</dbReference>
<dbReference type="OrthoDB" id="9805416at2"/>
<protein>
    <submittedName>
        <fullName evidence="7">D-3-phosphoglycerate dehydrogenase</fullName>
        <ecNumber evidence="7">1.1.1.95</ecNumber>
    </submittedName>
</protein>
<dbReference type="RefSeq" id="WP_100211132.1">
    <property type="nucleotide sequence ID" value="NZ_CP138495.1"/>
</dbReference>
<dbReference type="InterPro" id="IPR036291">
    <property type="entry name" value="NAD(P)-bd_dom_sf"/>
</dbReference>
<evidence type="ECO:0000259" key="6">
    <source>
        <dbReference type="Pfam" id="PF02826"/>
    </source>
</evidence>
<dbReference type="Pfam" id="PF00389">
    <property type="entry name" value="2-Hacid_dh"/>
    <property type="match status" value="1"/>
</dbReference>
<dbReference type="PANTHER" id="PTHR42789:SF1">
    <property type="entry name" value="D-ISOMER SPECIFIC 2-HYDROXYACID DEHYDROGENASE FAMILY PROTEIN (AFU_ORTHOLOGUE AFUA_6G10090)"/>
    <property type="match status" value="1"/>
</dbReference>
<dbReference type="SUPFAM" id="SSF52283">
    <property type="entry name" value="Formate/glycerate dehydrogenase catalytic domain-like"/>
    <property type="match status" value="1"/>
</dbReference>
<comment type="similarity">
    <text evidence="1 4">Belongs to the D-isomer specific 2-hydroxyacid dehydrogenase family.</text>
</comment>
<dbReference type="KEGG" id="tmar:MARIT_1453"/>
<evidence type="ECO:0000256" key="4">
    <source>
        <dbReference type="RuleBase" id="RU003719"/>
    </source>
</evidence>
<feature type="domain" description="D-isomer specific 2-hydroxyacid dehydrogenase catalytic" evidence="5">
    <location>
        <begin position="6"/>
        <end position="315"/>
    </location>
</feature>
<evidence type="ECO:0000256" key="1">
    <source>
        <dbReference type="ARBA" id="ARBA00005854"/>
    </source>
</evidence>